<keyword evidence="1" id="KW-0472">Membrane</keyword>
<keyword evidence="1" id="KW-0812">Transmembrane</keyword>
<accession>A0A852WYB2</accession>
<evidence type="ECO:0000313" key="3">
    <source>
        <dbReference type="Proteomes" id="UP000592181"/>
    </source>
</evidence>
<dbReference type="AlphaFoldDB" id="A0A852WYB2"/>
<evidence type="ECO:0000256" key="1">
    <source>
        <dbReference type="SAM" id="Phobius"/>
    </source>
</evidence>
<feature type="transmembrane region" description="Helical" evidence="1">
    <location>
        <begin position="107"/>
        <end position="129"/>
    </location>
</feature>
<dbReference type="RefSeq" id="WP_179461584.1">
    <property type="nucleotide sequence ID" value="NZ_JACBZX010000001.1"/>
</dbReference>
<dbReference type="Proteomes" id="UP000592181">
    <property type="component" value="Unassembled WGS sequence"/>
</dbReference>
<protein>
    <recommendedName>
        <fullName evidence="4">Holin-X, holin superfamily III</fullName>
    </recommendedName>
</protein>
<evidence type="ECO:0000313" key="2">
    <source>
        <dbReference type="EMBL" id="NYG36012.1"/>
    </source>
</evidence>
<dbReference type="InterPro" id="IPR009937">
    <property type="entry name" value="Phage_holin_3_6"/>
</dbReference>
<evidence type="ECO:0008006" key="4">
    <source>
        <dbReference type="Google" id="ProtNLM"/>
    </source>
</evidence>
<gene>
    <name evidence="2" type="ORF">BJY28_000481</name>
</gene>
<dbReference type="EMBL" id="JACBZX010000001">
    <property type="protein sequence ID" value="NYG36012.1"/>
    <property type="molecule type" value="Genomic_DNA"/>
</dbReference>
<name>A0A852WYB2_9MICO</name>
<sequence>MSNDLDRRLDETADGSVAARSAQRVIGHPAPGESERTVGQLVADASADVSVIVNREIQLAKTEVTRGLKVGGMGAGLLGGAAFVGLLGVIFLFHTMAHVLDIWLPMWAGYLITTAFLLLVAGLLALIGIRKLKKANPKPEKAIRNAQQTVDAIKPGS</sequence>
<feature type="transmembrane region" description="Helical" evidence="1">
    <location>
        <begin position="75"/>
        <end position="95"/>
    </location>
</feature>
<comment type="caution">
    <text evidence="2">The sequence shown here is derived from an EMBL/GenBank/DDBJ whole genome shotgun (WGS) entry which is preliminary data.</text>
</comment>
<organism evidence="2 3">
    <name type="scientific">Janibacter alkaliphilus</name>
    <dbReference type="NCBI Taxonomy" id="1069963"/>
    <lineage>
        <taxon>Bacteria</taxon>
        <taxon>Bacillati</taxon>
        <taxon>Actinomycetota</taxon>
        <taxon>Actinomycetes</taxon>
        <taxon>Micrococcales</taxon>
        <taxon>Intrasporangiaceae</taxon>
        <taxon>Janibacter</taxon>
    </lineage>
</organism>
<proteinExistence type="predicted"/>
<keyword evidence="3" id="KW-1185">Reference proteome</keyword>
<dbReference type="Pfam" id="PF07332">
    <property type="entry name" value="Phage_holin_3_6"/>
    <property type="match status" value="1"/>
</dbReference>
<keyword evidence="1" id="KW-1133">Transmembrane helix</keyword>
<reference evidence="2 3" key="1">
    <citation type="submission" date="2020-07" db="EMBL/GenBank/DDBJ databases">
        <title>Sequencing the genomes of 1000 actinobacteria strains.</title>
        <authorList>
            <person name="Klenk H.-P."/>
        </authorList>
    </citation>
    <scope>NUCLEOTIDE SEQUENCE [LARGE SCALE GENOMIC DNA]</scope>
    <source>
        <strain evidence="2 3">DSM 24723</strain>
    </source>
</reference>